<dbReference type="GO" id="GO:0005886">
    <property type="term" value="C:plasma membrane"/>
    <property type="evidence" value="ECO:0007669"/>
    <property type="project" value="UniProtKB-SubCell"/>
</dbReference>
<evidence type="ECO:0000313" key="8">
    <source>
        <dbReference type="Proteomes" id="UP000554054"/>
    </source>
</evidence>
<sequence length="490" mass="50805">MLHTALSLPAAFVVNIVLARVLGPAGFGRLAYLTAVMSIATLIVSAGISSGLIQFGSKAHARGDRGRVQALLSRSQGFRVLWAAPLLTLIVVLLGEGRPALLVGAVVFGVWVPAAVGGATACLTIENRTAAGAKLAIVMNVVTQAAVLLSLYSMGTPDGVWLTRLVVSGMAPLLAIPIIAPIYRRAVLRIRAPWRLPREFWRYALPAGASGVVAGLALDRTEVILLEQLSTAQQVGMYALAFGLAGHAFAPAQSLLTPLVPAVSGLREVDGEAVGRAFLRVLRTSSTIIGAIIAVGAPVLAILVPVIYGAEYTAASNLVFVLTATAGLTVVTFPMISFVSSRLRGMSVLRLNLLALGAMGALALLTVPVLGAWGAVLAKASVGLVRFGWLLLTEKESFETPTRASLRASSPMWLGMAAAVASYLGTTLVALGPGLQALIALPVSVLTFAIGLWVSRTGLTPADAGIVSSIGPKAVRRVTTPLARCLAWAR</sequence>
<feature type="transmembrane region" description="Helical" evidence="6">
    <location>
        <begin position="314"/>
        <end position="336"/>
    </location>
</feature>
<dbReference type="Proteomes" id="UP000554054">
    <property type="component" value="Unassembled WGS sequence"/>
</dbReference>
<keyword evidence="3 6" id="KW-0812">Transmembrane</keyword>
<accession>A0A852VUG9</accession>
<dbReference type="PANTHER" id="PTHR30250:SF11">
    <property type="entry name" value="O-ANTIGEN TRANSPORTER-RELATED"/>
    <property type="match status" value="1"/>
</dbReference>
<dbReference type="AlphaFoldDB" id="A0A852VUG9"/>
<feature type="transmembrane region" description="Helical" evidence="6">
    <location>
        <begin position="287"/>
        <end position="308"/>
    </location>
</feature>
<comment type="subcellular location">
    <subcellularLocation>
        <location evidence="1">Cell membrane</location>
        <topology evidence="1">Multi-pass membrane protein</topology>
    </subcellularLocation>
</comment>
<organism evidence="7 8">
    <name type="scientific">Janibacter cremeus</name>
    <dbReference type="NCBI Taxonomy" id="1285192"/>
    <lineage>
        <taxon>Bacteria</taxon>
        <taxon>Bacillati</taxon>
        <taxon>Actinomycetota</taxon>
        <taxon>Actinomycetes</taxon>
        <taxon>Micrococcales</taxon>
        <taxon>Intrasporangiaceae</taxon>
        <taxon>Janibacter</taxon>
    </lineage>
</organism>
<keyword evidence="2" id="KW-1003">Cell membrane</keyword>
<feature type="transmembrane region" description="Helical" evidence="6">
    <location>
        <begin position="161"/>
        <end position="180"/>
    </location>
</feature>
<evidence type="ECO:0000256" key="1">
    <source>
        <dbReference type="ARBA" id="ARBA00004651"/>
    </source>
</evidence>
<evidence type="ECO:0000256" key="6">
    <source>
        <dbReference type="SAM" id="Phobius"/>
    </source>
</evidence>
<feature type="transmembrane region" description="Helical" evidence="6">
    <location>
        <begin position="437"/>
        <end position="454"/>
    </location>
</feature>
<dbReference type="InterPro" id="IPR050833">
    <property type="entry name" value="Poly_Biosynth_Transport"/>
</dbReference>
<proteinExistence type="predicted"/>
<feature type="transmembrane region" description="Helical" evidence="6">
    <location>
        <begin position="101"/>
        <end position="123"/>
    </location>
</feature>
<keyword evidence="5 6" id="KW-0472">Membrane</keyword>
<evidence type="ECO:0000256" key="2">
    <source>
        <dbReference type="ARBA" id="ARBA00022475"/>
    </source>
</evidence>
<feature type="transmembrane region" description="Helical" evidence="6">
    <location>
        <begin position="29"/>
        <end position="56"/>
    </location>
</feature>
<reference evidence="7 8" key="1">
    <citation type="submission" date="2020-07" db="EMBL/GenBank/DDBJ databases">
        <title>Sequencing the genomes of 1000 actinobacteria strains.</title>
        <authorList>
            <person name="Klenk H.-P."/>
        </authorList>
    </citation>
    <scope>NUCLEOTIDE SEQUENCE [LARGE SCALE GENOMIC DNA]</scope>
    <source>
        <strain evidence="7 8">DSM 26154</strain>
    </source>
</reference>
<feature type="transmembrane region" description="Helical" evidence="6">
    <location>
        <begin position="77"/>
        <end position="95"/>
    </location>
</feature>
<feature type="transmembrane region" description="Helical" evidence="6">
    <location>
        <begin position="348"/>
        <end position="367"/>
    </location>
</feature>
<gene>
    <name evidence="7" type="ORF">BJY20_002442</name>
</gene>
<dbReference type="Pfam" id="PF01943">
    <property type="entry name" value="Polysacc_synt"/>
    <property type="match status" value="1"/>
</dbReference>
<evidence type="ECO:0000256" key="3">
    <source>
        <dbReference type="ARBA" id="ARBA00022692"/>
    </source>
</evidence>
<evidence type="ECO:0000256" key="5">
    <source>
        <dbReference type="ARBA" id="ARBA00023136"/>
    </source>
</evidence>
<keyword evidence="8" id="KW-1185">Reference proteome</keyword>
<dbReference type="EMBL" id="JACCAE010000001">
    <property type="protein sequence ID" value="NYF99050.1"/>
    <property type="molecule type" value="Genomic_DNA"/>
</dbReference>
<name>A0A852VUG9_9MICO</name>
<keyword evidence="4 6" id="KW-1133">Transmembrane helix</keyword>
<comment type="caution">
    <text evidence="7">The sequence shown here is derived from an EMBL/GenBank/DDBJ whole genome shotgun (WGS) entry which is preliminary data.</text>
</comment>
<feature type="transmembrane region" description="Helical" evidence="6">
    <location>
        <begin position="135"/>
        <end position="155"/>
    </location>
</feature>
<evidence type="ECO:0000256" key="4">
    <source>
        <dbReference type="ARBA" id="ARBA00022989"/>
    </source>
</evidence>
<evidence type="ECO:0000313" key="7">
    <source>
        <dbReference type="EMBL" id="NYF99050.1"/>
    </source>
</evidence>
<dbReference type="PANTHER" id="PTHR30250">
    <property type="entry name" value="PST FAMILY PREDICTED COLANIC ACID TRANSPORTER"/>
    <property type="match status" value="1"/>
</dbReference>
<dbReference type="InterPro" id="IPR002797">
    <property type="entry name" value="Polysacc_synth"/>
</dbReference>
<protein>
    <submittedName>
        <fullName evidence="7">O-antigen/teichoic acid export membrane protein</fullName>
    </submittedName>
</protein>